<dbReference type="RefSeq" id="WP_169925990.1">
    <property type="nucleotide sequence ID" value="NZ_PDJD01000001.1"/>
</dbReference>
<dbReference type="EMBL" id="PDJD01000001">
    <property type="protein sequence ID" value="PFG21112.1"/>
    <property type="molecule type" value="Genomic_DNA"/>
</dbReference>
<comment type="caution">
    <text evidence="2">The sequence shown here is derived from an EMBL/GenBank/DDBJ whole genome shotgun (WGS) entry which is preliminary data.</text>
</comment>
<evidence type="ECO:0000313" key="3">
    <source>
        <dbReference type="Proteomes" id="UP000224915"/>
    </source>
</evidence>
<keyword evidence="1" id="KW-1133">Transmembrane helix</keyword>
<gene>
    <name evidence="2" type="ORF">ATL40_2732</name>
</gene>
<keyword evidence="1" id="KW-0472">Membrane</keyword>
<evidence type="ECO:0000313" key="2">
    <source>
        <dbReference type="EMBL" id="PFG21112.1"/>
    </source>
</evidence>
<dbReference type="Proteomes" id="UP000224915">
    <property type="component" value="Unassembled WGS sequence"/>
</dbReference>
<reference evidence="2 3" key="1">
    <citation type="submission" date="2017-10" db="EMBL/GenBank/DDBJ databases">
        <title>Sequencing the genomes of 1000 actinobacteria strains.</title>
        <authorList>
            <person name="Klenk H.-P."/>
        </authorList>
    </citation>
    <scope>NUCLEOTIDE SEQUENCE [LARGE SCALE GENOMIC DNA]</scope>
    <source>
        <strain evidence="2 3">DSM 21801</strain>
    </source>
</reference>
<name>A0A2A9D580_9MICO</name>
<proteinExistence type="predicted"/>
<feature type="transmembrane region" description="Helical" evidence="1">
    <location>
        <begin position="20"/>
        <end position="40"/>
    </location>
</feature>
<keyword evidence="3" id="KW-1185">Reference proteome</keyword>
<dbReference type="AlphaFoldDB" id="A0A2A9D580"/>
<accession>A0A2A9D580</accession>
<evidence type="ECO:0000256" key="1">
    <source>
        <dbReference type="SAM" id="Phobius"/>
    </source>
</evidence>
<protein>
    <submittedName>
        <fullName evidence="2">Uncharacterized protein</fullName>
    </submittedName>
</protein>
<sequence>MYGAIWRLLPGPAWFKVIEALVLIFAVVAVLFLWVFPWVAPYVPFGENVVETGSAP</sequence>
<organism evidence="2 3">
    <name type="scientific">Serinibacter salmoneus</name>
    <dbReference type="NCBI Taxonomy" id="556530"/>
    <lineage>
        <taxon>Bacteria</taxon>
        <taxon>Bacillati</taxon>
        <taxon>Actinomycetota</taxon>
        <taxon>Actinomycetes</taxon>
        <taxon>Micrococcales</taxon>
        <taxon>Beutenbergiaceae</taxon>
        <taxon>Serinibacter</taxon>
    </lineage>
</organism>
<keyword evidence="1" id="KW-0812">Transmembrane</keyword>